<dbReference type="EMBL" id="LVVM01005829">
    <property type="protein sequence ID" value="OJA09688.1"/>
    <property type="molecule type" value="Genomic_DNA"/>
</dbReference>
<dbReference type="Gene3D" id="3.80.10.10">
    <property type="entry name" value="Ribonuclease Inhibitor"/>
    <property type="match status" value="1"/>
</dbReference>
<feature type="non-terminal residue" evidence="1">
    <location>
        <position position="222"/>
    </location>
</feature>
<name>A0A1J8Q8R9_9AGAM</name>
<dbReference type="OrthoDB" id="270763at2759"/>
<keyword evidence="2" id="KW-1185">Reference proteome</keyword>
<evidence type="ECO:0000313" key="1">
    <source>
        <dbReference type="EMBL" id="OJA09688.1"/>
    </source>
</evidence>
<evidence type="ECO:0000313" key="2">
    <source>
        <dbReference type="Proteomes" id="UP000183567"/>
    </source>
</evidence>
<sequence length="222" mass="24666">MSSLPPELVFCVLENVHYTFKGTPDYKLLKACAQVCRTWSGPAQSLLFRYAKLGKIHAFHAFHAALLSSEARGRALDNCVQTLDISIMQYNSDSSRLSTVAKILQACPRVYRLVLSFYGIDLEEETLEKLRVSGQGLKALSLAYYGTKSPILHHLLSIWPNIQVFKIGSSKVPLLPWDIATSPPLQNNADDAGELELVQRNGAEARLYNLVLSFMPTPEALT</sequence>
<evidence type="ECO:0008006" key="3">
    <source>
        <dbReference type="Google" id="ProtNLM"/>
    </source>
</evidence>
<protein>
    <recommendedName>
        <fullName evidence="3">F-box domain-containing protein</fullName>
    </recommendedName>
</protein>
<dbReference type="InterPro" id="IPR032675">
    <property type="entry name" value="LRR_dom_sf"/>
</dbReference>
<dbReference type="Proteomes" id="UP000183567">
    <property type="component" value="Unassembled WGS sequence"/>
</dbReference>
<gene>
    <name evidence="1" type="ORF">AZE42_07773</name>
</gene>
<proteinExistence type="predicted"/>
<comment type="caution">
    <text evidence="1">The sequence shown here is derived from an EMBL/GenBank/DDBJ whole genome shotgun (WGS) entry which is preliminary data.</text>
</comment>
<dbReference type="AlphaFoldDB" id="A0A1J8Q8R9"/>
<reference evidence="1 2" key="1">
    <citation type="submission" date="2016-03" db="EMBL/GenBank/DDBJ databases">
        <title>Comparative genomics of the ectomycorrhizal sister species Rhizopogon vinicolor and Rhizopogon vesiculosus (Basidiomycota: Boletales) reveals a divergence of the mating type B locus.</title>
        <authorList>
            <person name="Mujic A.B."/>
            <person name="Kuo A."/>
            <person name="Tritt A."/>
            <person name="Lipzen A."/>
            <person name="Chen C."/>
            <person name="Johnson J."/>
            <person name="Sharma A."/>
            <person name="Barry K."/>
            <person name="Grigoriev I.V."/>
            <person name="Spatafora J.W."/>
        </authorList>
    </citation>
    <scope>NUCLEOTIDE SEQUENCE [LARGE SCALE GENOMIC DNA]</scope>
    <source>
        <strain evidence="1 2">AM-OR11-056</strain>
    </source>
</reference>
<organism evidence="1 2">
    <name type="scientific">Rhizopogon vesiculosus</name>
    <dbReference type="NCBI Taxonomy" id="180088"/>
    <lineage>
        <taxon>Eukaryota</taxon>
        <taxon>Fungi</taxon>
        <taxon>Dikarya</taxon>
        <taxon>Basidiomycota</taxon>
        <taxon>Agaricomycotina</taxon>
        <taxon>Agaricomycetes</taxon>
        <taxon>Agaricomycetidae</taxon>
        <taxon>Boletales</taxon>
        <taxon>Suillineae</taxon>
        <taxon>Rhizopogonaceae</taxon>
        <taxon>Rhizopogon</taxon>
    </lineage>
</organism>
<accession>A0A1J8Q8R9</accession>